<dbReference type="Gene3D" id="1.10.630.10">
    <property type="entry name" value="Cytochrome P450"/>
    <property type="match status" value="1"/>
</dbReference>
<comment type="caution">
    <text evidence="7">The sequence shown here is derived from an EMBL/GenBank/DDBJ whole genome shotgun (WGS) entry which is preliminary data.</text>
</comment>
<evidence type="ECO:0000256" key="6">
    <source>
        <dbReference type="ARBA" id="ARBA00023033"/>
    </source>
</evidence>
<dbReference type="InterPro" id="IPR036396">
    <property type="entry name" value="Cyt_P450_sf"/>
</dbReference>
<dbReference type="SUPFAM" id="SSF48264">
    <property type="entry name" value="Cytochrome P450"/>
    <property type="match status" value="1"/>
</dbReference>
<name>A0A7J6SAN0_PEROL</name>
<evidence type="ECO:0000256" key="3">
    <source>
        <dbReference type="ARBA" id="ARBA00022723"/>
    </source>
</evidence>
<proteinExistence type="inferred from homology"/>
<dbReference type="GO" id="GO:0004497">
    <property type="term" value="F:monooxygenase activity"/>
    <property type="evidence" value="ECO:0007669"/>
    <property type="project" value="UniProtKB-KW"/>
</dbReference>
<evidence type="ECO:0000313" key="8">
    <source>
        <dbReference type="Proteomes" id="UP000553632"/>
    </source>
</evidence>
<dbReference type="CDD" id="cd00302">
    <property type="entry name" value="cytochrome_P450"/>
    <property type="match status" value="1"/>
</dbReference>
<sequence>IALGHNSREVQRALKDIMVGSGHAFMLSNFPWMTRDRFPWNLNPFIKKLHLGVKRLNELCDEIASRRQAERQAGVQASRRDLLDKLLHLDQEDLRGNIITFFIAGSDTSLRCLYYLCLNTCIQSKARAEVDALVCDPETMKDVDELPLVECCVLEALRLQPPAVILFHECITDTSLNGKTISSGTPVATLLRKAMVEESQGGTTFKYTTGSPSTSFVLCVNQMHFDGLKFKNDPESVRGDMKFTYGPKDLELDFDRSGLALVVTLVSLAII</sequence>
<gene>
    <name evidence="7" type="ORF">FOZ63_001867</name>
</gene>
<keyword evidence="5" id="KW-0408">Iron</keyword>
<evidence type="ECO:0000256" key="1">
    <source>
        <dbReference type="ARBA" id="ARBA00010617"/>
    </source>
</evidence>
<reference evidence="7 8" key="1">
    <citation type="submission" date="2020-04" db="EMBL/GenBank/DDBJ databases">
        <title>Perkinsus olseni comparative genomics.</title>
        <authorList>
            <person name="Bogema D.R."/>
        </authorList>
    </citation>
    <scope>NUCLEOTIDE SEQUENCE [LARGE SCALE GENOMIC DNA]</scope>
    <source>
        <strain evidence="7 8">ATCC PRA-207</strain>
    </source>
</reference>
<dbReference type="InterPro" id="IPR050196">
    <property type="entry name" value="Cytochrome_P450_Monoox"/>
</dbReference>
<keyword evidence="8" id="KW-1185">Reference proteome</keyword>
<evidence type="ECO:0008006" key="9">
    <source>
        <dbReference type="Google" id="ProtNLM"/>
    </source>
</evidence>
<dbReference type="GO" id="GO:0020037">
    <property type="term" value="F:heme binding"/>
    <property type="evidence" value="ECO:0007669"/>
    <property type="project" value="InterPro"/>
</dbReference>
<dbReference type="Pfam" id="PF00067">
    <property type="entry name" value="p450"/>
    <property type="match status" value="1"/>
</dbReference>
<comment type="similarity">
    <text evidence="1">Belongs to the cytochrome P450 family.</text>
</comment>
<keyword evidence="6" id="KW-0503">Monooxygenase</keyword>
<keyword evidence="4" id="KW-0560">Oxidoreductase</keyword>
<evidence type="ECO:0000256" key="5">
    <source>
        <dbReference type="ARBA" id="ARBA00023004"/>
    </source>
</evidence>
<dbReference type="InterPro" id="IPR001128">
    <property type="entry name" value="Cyt_P450"/>
</dbReference>
<keyword evidence="3" id="KW-0479">Metal-binding</keyword>
<dbReference type="AlphaFoldDB" id="A0A7J6SAN0"/>
<dbReference type="Proteomes" id="UP000553632">
    <property type="component" value="Unassembled WGS sequence"/>
</dbReference>
<evidence type="ECO:0000256" key="4">
    <source>
        <dbReference type="ARBA" id="ARBA00023002"/>
    </source>
</evidence>
<accession>A0A7J6SAN0</accession>
<dbReference type="GO" id="GO:0005506">
    <property type="term" value="F:iron ion binding"/>
    <property type="evidence" value="ECO:0007669"/>
    <property type="project" value="InterPro"/>
</dbReference>
<protein>
    <recommendedName>
        <fullName evidence="9">Cytochrome P450</fullName>
    </recommendedName>
</protein>
<evidence type="ECO:0000313" key="7">
    <source>
        <dbReference type="EMBL" id="KAF4729466.1"/>
    </source>
</evidence>
<dbReference type="PANTHER" id="PTHR24291">
    <property type="entry name" value="CYTOCHROME P450 FAMILY 4"/>
    <property type="match status" value="1"/>
</dbReference>
<organism evidence="7 8">
    <name type="scientific">Perkinsus olseni</name>
    <name type="common">Perkinsus atlanticus</name>
    <dbReference type="NCBI Taxonomy" id="32597"/>
    <lineage>
        <taxon>Eukaryota</taxon>
        <taxon>Sar</taxon>
        <taxon>Alveolata</taxon>
        <taxon>Perkinsozoa</taxon>
        <taxon>Perkinsea</taxon>
        <taxon>Perkinsida</taxon>
        <taxon>Perkinsidae</taxon>
        <taxon>Perkinsus</taxon>
    </lineage>
</organism>
<dbReference type="GO" id="GO:0016705">
    <property type="term" value="F:oxidoreductase activity, acting on paired donors, with incorporation or reduction of molecular oxygen"/>
    <property type="evidence" value="ECO:0007669"/>
    <property type="project" value="InterPro"/>
</dbReference>
<dbReference type="EMBL" id="JABANO010019868">
    <property type="protein sequence ID" value="KAF4729466.1"/>
    <property type="molecule type" value="Genomic_DNA"/>
</dbReference>
<evidence type="ECO:0000256" key="2">
    <source>
        <dbReference type="ARBA" id="ARBA00022617"/>
    </source>
</evidence>
<keyword evidence="2" id="KW-0349">Heme</keyword>
<feature type="non-terminal residue" evidence="7">
    <location>
        <position position="271"/>
    </location>
</feature>
<dbReference type="PANTHER" id="PTHR24291:SF50">
    <property type="entry name" value="BIFUNCTIONAL ALBAFLAVENONE MONOOXYGENASE_TERPENE SYNTHASE"/>
    <property type="match status" value="1"/>
</dbReference>